<evidence type="ECO:0000256" key="5">
    <source>
        <dbReference type="ARBA" id="ARBA00023163"/>
    </source>
</evidence>
<evidence type="ECO:0000256" key="3">
    <source>
        <dbReference type="ARBA" id="ARBA00023125"/>
    </source>
</evidence>
<name>A0AAD3XRP4_NEPGR</name>
<evidence type="ECO:0000256" key="2">
    <source>
        <dbReference type="ARBA" id="ARBA00023015"/>
    </source>
</evidence>
<evidence type="ECO:0000256" key="9">
    <source>
        <dbReference type="SAM" id="MobiDB-lite"/>
    </source>
</evidence>
<dbReference type="InterPro" id="IPR018362">
    <property type="entry name" value="CCAAT-binding_factor_CS"/>
</dbReference>
<evidence type="ECO:0000256" key="8">
    <source>
        <dbReference type="RuleBase" id="RU367155"/>
    </source>
</evidence>
<proteinExistence type="inferred from homology"/>
<keyword evidence="6 8" id="KW-0539">Nucleus</keyword>
<reference evidence="10" key="1">
    <citation type="submission" date="2023-05" db="EMBL/GenBank/DDBJ databases">
        <title>Nepenthes gracilis genome sequencing.</title>
        <authorList>
            <person name="Fukushima K."/>
        </authorList>
    </citation>
    <scope>NUCLEOTIDE SEQUENCE</scope>
    <source>
        <strain evidence="10">SING2019-196</strain>
    </source>
</reference>
<dbReference type="InterPro" id="IPR001289">
    <property type="entry name" value="NFYA"/>
</dbReference>
<keyword evidence="4" id="KW-0010">Activator</keyword>
<feature type="compositionally biased region" description="Polar residues" evidence="9">
    <location>
        <begin position="12"/>
        <end position="28"/>
    </location>
</feature>
<evidence type="ECO:0000256" key="4">
    <source>
        <dbReference type="ARBA" id="ARBA00023159"/>
    </source>
</evidence>
<comment type="subcellular location">
    <subcellularLocation>
        <location evidence="1 8">Nucleus</location>
    </subcellularLocation>
</comment>
<dbReference type="PRINTS" id="PR00616">
    <property type="entry name" value="CCAATSUBUNTB"/>
</dbReference>
<organism evidence="10 11">
    <name type="scientific">Nepenthes gracilis</name>
    <name type="common">Slender pitcher plant</name>
    <dbReference type="NCBI Taxonomy" id="150966"/>
    <lineage>
        <taxon>Eukaryota</taxon>
        <taxon>Viridiplantae</taxon>
        <taxon>Streptophyta</taxon>
        <taxon>Embryophyta</taxon>
        <taxon>Tracheophyta</taxon>
        <taxon>Spermatophyta</taxon>
        <taxon>Magnoliopsida</taxon>
        <taxon>eudicotyledons</taxon>
        <taxon>Gunneridae</taxon>
        <taxon>Pentapetalae</taxon>
        <taxon>Caryophyllales</taxon>
        <taxon>Nepenthaceae</taxon>
        <taxon>Nepenthes</taxon>
    </lineage>
</organism>
<dbReference type="SMART" id="SM00521">
    <property type="entry name" value="CBF"/>
    <property type="match status" value="1"/>
</dbReference>
<protein>
    <recommendedName>
        <fullName evidence="8">Nuclear transcription factor Y subunit</fullName>
    </recommendedName>
</protein>
<dbReference type="AlphaFoldDB" id="A0AAD3XRP4"/>
<comment type="similarity">
    <text evidence="8">Belongs to the NFYA/HAP2 subunit family.</text>
</comment>
<evidence type="ECO:0000256" key="6">
    <source>
        <dbReference type="ARBA" id="ARBA00023242"/>
    </source>
</evidence>
<dbReference type="PANTHER" id="PTHR12632">
    <property type="entry name" value="TRANSCRIPTION FACTOR NF-Y ALPHA-RELATED"/>
    <property type="match status" value="1"/>
</dbReference>
<dbReference type="PROSITE" id="PS51152">
    <property type="entry name" value="NFYA_HAP2_2"/>
    <property type="match status" value="1"/>
</dbReference>
<dbReference type="GO" id="GO:0003700">
    <property type="term" value="F:DNA-binding transcription factor activity"/>
    <property type="evidence" value="ECO:0007669"/>
    <property type="project" value="UniProtKB-UniRule"/>
</dbReference>
<keyword evidence="5 8" id="KW-0804">Transcription</keyword>
<evidence type="ECO:0000256" key="1">
    <source>
        <dbReference type="ARBA" id="ARBA00004123"/>
    </source>
</evidence>
<keyword evidence="2 8" id="KW-0805">Transcription regulation</keyword>
<feature type="region of interest" description="Disordered" evidence="9">
    <location>
        <begin position="1"/>
        <end position="28"/>
    </location>
</feature>
<dbReference type="Pfam" id="PF02045">
    <property type="entry name" value="CBFB_NFYA"/>
    <property type="match status" value="1"/>
</dbReference>
<sequence length="330" mass="36201">MQASNKDRDAVTASSASDCGLSHQSWLTSTESNIQQSTLSETLSLKMGIISQHYPSVKELGLSFQDQDSSSTQSTGQSYPEVASIENHNPYQETSLGYNGTQEKPADGHYKSAPTLGTHNYNLPPTQIDCNLSFPQDAIAFPDQHYGRFLAAYGPQAVIHHHQMKVAMMPSRLPLQFDLSNEPIYVNAKQYHGILKRRQRRAKLEAQNKLVKARKPYLHESRHLHAMKRARGSGGRFLNTKKLKDPKPTLATGGHDISSTVPPDSTGNASESRVHLLGNYKEGSSTISRSDITTTSTSDGIGHQLDFRFFGYSSRVGGTMSGGSSGNTYI</sequence>
<dbReference type="PROSITE" id="PS00686">
    <property type="entry name" value="NFYA_HAP2_1"/>
    <property type="match status" value="1"/>
</dbReference>
<comment type="function">
    <text evidence="8">Component of the sequence-specific heterotrimeric transcription factor (NF-Y) which specifically recognizes a 5'-CCAAT-3' box motif found in the promoters of its target genes.</text>
</comment>
<comment type="subunit">
    <text evidence="7">Heterotrimeric transcription factor composed of three components, NF-YA, NF-YB and NF-YC. NF-YB and NF-YC must interact and dimerize for NF-YA association and DNA binding.</text>
</comment>
<evidence type="ECO:0000256" key="7">
    <source>
        <dbReference type="ARBA" id="ARBA00025911"/>
    </source>
</evidence>
<keyword evidence="11" id="KW-1185">Reference proteome</keyword>
<dbReference type="Proteomes" id="UP001279734">
    <property type="component" value="Unassembled WGS sequence"/>
</dbReference>
<feature type="compositionally biased region" description="Basic and acidic residues" evidence="9">
    <location>
        <begin position="1"/>
        <end position="10"/>
    </location>
</feature>
<feature type="region of interest" description="Disordered" evidence="9">
    <location>
        <begin position="236"/>
        <end position="271"/>
    </location>
</feature>
<keyword evidence="3 8" id="KW-0238">DNA-binding</keyword>
<evidence type="ECO:0000313" key="11">
    <source>
        <dbReference type="Proteomes" id="UP001279734"/>
    </source>
</evidence>
<dbReference type="GO" id="GO:0003677">
    <property type="term" value="F:DNA binding"/>
    <property type="evidence" value="ECO:0007669"/>
    <property type="project" value="UniProtKB-KW"/>
</dbReference>
<gene>
    <name evidence="10" type="ORF">Nepgr_016060</name>
</gene>
<accession>A0AAD3XRP4</accession>
<evidence type="ECO:0000313" key="10">
    <source>
        <dbReference type="EMBL" id="GMH14219.1"/>
    </source>
</evidence>
<dbReference type="EMBL" id="BSYO01000013">
    <property type="protein sequence ID" value="GMH14219.1"/>
    <property type="molecule type" value="Genomic_DNA"/>
</dbReference>
<comment type="caution">
    <text evidence="10">The sequence shown here is derived from an EMBL/GenBank/DDBJ whole genome shotgun (WGS) entry which is preliminary data.</text>
</comment>
<dbReference type="Gene3D" id="6.10.250.2430">
    <property type="match status" value="1"/>
</dbReference>
<dbReference type="GO" id="GO:0016602">
    <property type="term" value="C:CCAAT-binding factor complex"/>
    <property type="evidence" value="ECO:0007669"/>
    <property type="project" value="InterPro"/>
</dbReference>
<feature type="compositionally biased region" description="Polar residues" evidence="9">
    <location>
        <begin position="257"/>
        <end position="271"/>
    </location>
</feature>